<accession>B8I8E5</accession>
<evidence type="ECO:0000313" key="1">
    <source>
        <dbReference type="EMBL" id="ACL77245.1"/>
    </source>
</evidence>
<evidence type="ECO:0000313" key="2">
    <source>
        <dbReference type="Proteomes" id="UP000001349"/>
    </source>
</evidence>
<protein>
    <submittedName>
        <fullName evidence="1">Uncharacterized protein</fullName>
    </submittedName>
</protein>
<dbReference type="RefSeq" id="WP_015926310.1">
    <property type="nucleotide sequence ID" value="NC_011898.1"/>
</dbReference>
<dbReference type="KEGG" id="cce:Ccel_2951"/>
<organism evidence="1 2">
    <name type="scientific">Ruminiclostridium cellulolyticum (strain ATCC 35319 / DSM 5812 / JCM 6584 / H10)</name>
    <name type="common">Clostridium cellulolyticum</name>
    <dbReference type="NCBI Taxonomy" id="394503"/>
    <lineage>
        <taxon>Bacteria</taxon>
        <taxon>Bacillati</taxon>
        <taxon>Bacillota</taxon>
        <taxon>Clostridia</taxon>
        <taxon>Eubacteriales</taxon>
        <taxon>Oscillospiraceae</taxon>
        <taxon>Ruminiclostridium</taxon>
    </lineage>
</organism>
<proteinExistence type="predicted"/>
<gene>
    <name evidence="1" type="ordered locus">Ccel_2951</name>
</gene>
<dbReference type="EMBL" id="CP001348">
    <property type="protein sequence ID" value="ACL77245.1"/>
    <property type="molecule type" value="Genomic_DNA"/>
</dbReference>
<dbReference type="HOGENOM" id="CLU_3078369_0_0_9"/>
<sequence length="52" mass="6013">MAITLPNVQIQFKQLANSFVQRSERGIVVLIIKDDTNKMTLPRFDGHTEWLV</sequence>
<dbReference type="Proteomes" id="UP000001349">
    <property type="component" value="Chromosome"/>
</dbReference>
<dbReference type="OrthoDB" id="89060at2"/>
<dbReference type="AlphaFoldDB" id="B8I8E5"/>
<reference evidence="1 2" key="1">
    <citation type="submission" date="2009-01" db="EMBL/GenBank/DDBJ databases">
        <title>Complete sequence of Clostridium cellulolyticum H10.</title>
        <authorList>
            <consortium name="US DOE Joint Genome Institute"/>
            <person name="Lucas S."/>
            <person name="Copeland A."/>
            <person name="Lapidus A."/>
            <person name="Glavina del Rio T."/>
            <person name="Dalin E."/>
            <person name="Tice H."/>
            <person name="Bruce D."/>
            <person name="Goodwin L."/>
            <person name="Pitluck S."/>
            <person name="Chertkov O."/>
            <person name="Saunders E."/>
            <person name="Brettin T."/>
            <person name="Detter J.C."/>
            <person name="Han C."/>
            <person name="Larimer F."/>
            <person name="Land M."/>
            <person name="Hauser L."/>
            <person name="Kyrpides N."/>
            <person name="Ivanova N."/>
            <person name="Zhou J."/>
            <person name="Richardson P."/>
        </authorList>
    </citation>
    <scope>NUCLEOTIDE SEQUENCE [LARGE SCALE GENOMIC DNA]</scope>
    <source>
        <strain evidence="2">ATCC 35319 / DSM 5812 / JCM 6584 / H10</strain>
    </source>
</reference>
<dbReference type="STRING" id="394503.Ccel_2951"/>
<name>B8I8E5_RUMCH</name>
<keyword evidence="2" id="KW-1185">Reference proteome</keyword>